<sequence length="421" mass="45602">MSACVGACCGQCVASSLCSCPCWGEKRRTARKDGDEDVERASERREPMTPRAWRGVYASAFVAAGVATWILRDAGGAREIGKAFDWKCADAGLTRSCAHEAATRTMLGSSLFFALMLVLTLGTREVEIGENGGKSARARWNESYWLVKAVLWVGLTVAALAMPIDDYEGLVNADRFFAAVFLLIQLIVLFGWVYDVNEKLMTGMEEGRSGYLAMLLSSSLALYGAAFTLIGFLYKYWAPSKECSRNIAMITCMLILCVIFSVISLNGKVNGGLFTSGAMTFYCVYILASALASEPANYECAPTTMNDSLSSALSIIGFVIALCALGYTAHNASKTSALAGERSGVDEDDPTSRFNITYFHAVFFTASSYCAMLFVDWNDGSNANGAGWESAWAKVACAFVSAALYTWALIAPKVLKNREFR</sequence>
<keyword evidence="4 6" id="KW-1133">Transmembrane helix</keyword>
<organism evidence="7 9">
    <name type="scientific">Ostreococcus tauri</name>
    <name type="common">Marine green alga</name>
    <dbReference type="NCBI Taxonomy" id="70448"/>
    <lineage>
        <taxon>Eukaryota</taxon>
        <taxon>Viridiplantae</taxon>
        <taxon>Chlorophyta</taxon>
        <taxon>Mamiellophyceae</taxon>
        <taxon>Mamiellales</taxon>
        <taxon>Bathycoccaceae</taxon>
        <taxon>Ostreococcus</taxon>
    </lineage>
</organism>
<feature type="transmembrane region" description="Helical" evidence="6">
    <location>
        <begin position="214"/>
        <end position="234"/>
    </location>
</feature>
<gene>
    <name evidence="8" type="ORF">BE221DRAFT_211694</name>
    <name evidence="7" type="ORF">OT_ostta07g03850</name>
</gene>
<protein>
    <submittedName>
        <fullName evidence="7">TMS membrane protein/tumour differentially expressed protein</fullName>
    </submittedName>
    <submittedName>
        <fullName evidence="8">Tumor differentially expressed protein</fullName>
    </submittedName>
</protein>
<dbReference type="Proteomes" id="UP000009170">
    <property type="component" value="Unassembled WGS sequence"/>
</dbReference>
<dbReference type="OrthoDB" id="5963193at2759"/>
<feature type="transmembrane region" description="Helical" evidence="6">
    <location>
        <begin position="176"/>
        <end position="194"/>
    </location>
</feature>
<feature type="transmembrane region" description="Helical" evidence="6">
    <location>
        <begin position="105"/>
        <end position="123"/>
    </location>
</feature>
<evidence type="ECO:0000313" key="7">
    <source>
        <dbReference type="EMBL" id="CAL54645.1"/>
    </source>
</evidence>
<dbReference type="EMBL" id="KZ155778">
    <property type="protein sequence ID" value="OUS47259.1"/>
    <property type="molecule type" value="Genomic_DNA"/>
</dbReference>
<dbReference type="GeneID" id="9836687"/>
<accession>A0A1Y5ICF4</accession>
<keyword evidence="9" id="KW-1185">Reference proteome</keyword>
<feature type="transmembrane region" description="Helical" evidence="6">
    <location>
        <begin position="309"/>
        <end position="329"/>
    </location>
</feature>
<comment type="similarity">
    <text evidence="2">Belongs to the TDE1 family.</text>
</comment>
<keyword evidence="3 6" id="KW-0812">Transmembrane</keyword>
<name>Q014N4_OSTTA</name>
<dbReference type="RefSeq" id="XP_003080478.1">
    <property type="nucleotide sequence ID" value="XM_003080430.1"/>
</dbReference>
<dbReference type="GO" id="GO:0016020">
    <property type="term" value="C:membrane"/>
    <property type="evidence" value="ECO:0007669"/>
    <property type="project" value="UniProtKB-SubCell"/>
</dbReference>
<dbReference type="InParanoid" id="Q014N4"/>
<dbReference type="PANTHER" id="PTHR10383:SF9">
    <property type="entry name" value="SERINE INCORPORATOR, ISOFORM F"/>
    <property type="match status" value="1"/>
</dbReference>
<dbReference type="PANTHER" id="PTHR10383">
    <property type="entry name" value="SERINE INCORPORATOR"/>
    <property type="match status" value="1"/>
</dbReference>
<accession>A0A454XTI4</accession>
<feature type="transmembrane region" description="Helical" evidence="6">
    <location>
        <begin position="271"/>
        <end position="288"/>
    </location>
</feature>
<evidence type="ECO:0000256" key="5">
    <source>
        <dbReference type="ARBA" id="ARBA00023136"/>
    </source>
</evidence>
<accession>Q014N4</accession>
<keyword evidence="5 6" id="KW-0472">Membrane</keyword>
<evidence type="ECO:0000313" key="9">
    <source>
        <dbReference type="Proteomes" id="UP000009170"/>
    </source>
</evidence>
<dbReference type="InterPro" id="IPR005016">
    <property type="entry name" value="TDE1/TMS"/>
</dbReference>
<dbReference type="OMA" id="KLSWINT"/>
<dbReference type="Proteomes" id="UP000195557">
    <property type="component" value="Unassembled WGS sequence"/>
</dbReference>
<evidence type="ECO:0000313" key="8">
    <source>
        <dbReference type="EMBL" id="OUS47259.1"/>
    </source>
</evidence>
<dbReference type="AlphaFoldDB" id="Q014N4"/>
<dbReference type="EMBL" id="CAID01000007">
    <property type="protein sequence ID" value="CAL54645.1"/>
    <property type="molecule type" value="Genomic_DNA"/>
</dbReference>
<proteinExistence type="inferred from homology"/>
<evidence type="ECO:0000256" key="4">
    <source>
        <dbReference type="ARBA" id="ARBA00022989"/>
    </source>
</evidence>
<dbReference type="KEGG" id="ota:OT_ostta07g03850"/>
<feature type="transmembrane region" description="Helical" evidence="6">
    <location>
        <begin position="246"/>
        <end position="265"/>
    </location>
</feature>
<reference evidence="7" key="2">
    <citation type="journal article" date="2014" name="BMC Genomics">
        <title>An improved genome of the model marine alga Ostreococcus tauri unfolds by assessing Illumina de novo assemblies.</title>
        <authorList>
            <person name="Blanc-Mathieu R."/>
            <person name="Verhelst B."/>
            <person name="Derelle E."/>
            <person name="Rombauts S."/>
            <person name="Bouget F.Y."/>
            <person name="Carre I."/>
            <person name="Chateau A."/>
            <person name="Eyre-Walker A."/>
            <person name="Grimsley N."/>
            <person name="Moreau H."/>
            <person name="Piegu B."/>
            <person name="Rivals E."/>
            <person name="Schackwitz W."/>
            <person name="Van de Peer Y."/>
            <person name="Piganeau G."/>
        </authorList>
    </citation>
    <scope>NUCLEOTIDE SEQUENCE</scope>
    <source>
        <strain evidence="7">RCC4221</strain>
    </source>
</reference>
<evidence type="ECO:0000256" key="2">
    <source>
        <dbReference type="ARBA" id="ARBA00006665"/>
    </source>
</evidence>
<feature type="transmembrane region" description="Helical" evidence="6">
    <location>
        <begin position="143"/>
        <end position="164"/>
    </location>
</feature>
<comment type="subcellular location">
    <subcellularLocation>
        <location evidence="1">Membrane</location>
        <topology evidence="1">Multi-pass membrane protein</topology>
    </subcellularLocation>
</comment>
<feature type="transmembrane region" description="Helical" evidence="6">
    <location>
        <begin position="391"/>
        <end position="411"/>
    </location>
</feature>
<evidence type="ECO:0000256" key="1">
    <source>
        <dbReference type="ARBA" id="ARBA00004141"/>
    </source>
</evidence>
<reference evidence="8" key="3">
    <citation type="submission" date="2017-04" db="EMBL/GenBank/DDBJ databases">
        <title>Population genomics of picophytoplankton unveils novel chromosome hypervariability.</title>
        <authorList>
            <consortium name="DOE Joint Genome Institute"/>
            <person name="Blanc-Mathieu R."/>
            <person name="Krasovec M."/>
            <person name="Hebrard M."/>
            <person name="Yau S."/>
            <person name="Desgranges E."/>
            <person name="Martin J."/>
            <person name="Schackwitz W."/>
            <person name="Kuo A."/>
            <person name="Salin G."/>
            <person name="Donnadieu C."/>
            <person name="Desdevises Y."/>
            <person name="Sanchez-Ferandin S."/>
            <person name="Moreau H."/>
            <person name="Rivals E."/>
            <person name="Grigoriev I.V."/>
            <person name="Grimsley N."/>
            <person name="Eyre-Walker A."/>
            <person name="Piganeau G."/>
        </authorList>
    </citation>
    <scope>NUCLEOTIDE SEQUENCE [LARGE SCALE GENOMIC DNA]</scope>
    <source>
        <strain evidence="8">RCC 1115</strain>
    </source>
</reference>
<evidence type="ECO:0000256" key="3">
    <source>
        <dbReference type="ARBA" id="ARBA00022692"/>
    </source>
</evidence>
<reference evidence="7 9" key="1">
    <citation type="journal article" date="2006" name="Proc. Natl. Acad. Sci. U.S.A.">
        <title>Genome analysis of the smallest free-living eukaryote Ostreococcus tauri unveils many unique features.</title>
        <authorList>
            <person name="Derelle E."/>
            <person name="Ferraz C."/>
            <person name="Rombauts S."/>
            <person name="Rouze P."/>
            <person name="Worden A.Z."/>
            <person name="Robbens S."/>
            <person name="Partensky F."/>
            <person name="Degroeve S."/>
            <person name="Echeynie S."/>
            <person name="Cooke R."/>
            <person name="Saeys Y."/>
            <person name="Wuyts J."/>
            <person name="Jabbari K."/>
            <person name="Bowler C."/>
            <person name="Panaud O."/>
            <person name="Piegu B."/>
            <person name="Ball S.G."/>
            <person name="Ral J.-P."/>
            <person name="Bouget F.-Y."/>
            <person name="Piganeau G."/>
            <person name="De Baets B."/>
            <person name="Picard A."/>
            <person name="Delseny M."/>
            <person name="Demaille J."/>
            <person name="Van de Peer Y."/>
            <person name="Moreau H."/>
        </authorList>
    </citation>
    <scope>NUCLEOTIDE SEQUENCE [LARGE SCALE GENOMIC DNA]</scope>
    <source>
        <strain evidence="7 9">OTTH0595</strain>
    </source>
</reference>
<feature type="transmembrane region" description="Helical" evidence="6">
    <location>
        <begin position="52"/>
        <end position="71"/>
    </location>
</feature>
<evidence type="ECO:0000256" key="6">
    <source>
        <dbReference type="SAM" id="Phobius"/>
    </source>
</evidence>
<dbReference type="Pfam" id="PF03348">
    <property type="entry name" value="Serinc"/>
    <property type="match status" value="2"/>
</dbReference>